<dbReference type="CDD" id="cd07040">
    <property type="entry name" value="HP"/>
    <property type="match status" value="1"/>
</dbReference>
<evidence type="ECO:0000313" key="2">
    <source>
        <dbReference type="Proteomes" id="UP000663850"/>
    </source>
</evidence>
<proteinExistence type="predicted"/>
<protein>
    <recommendedName>
        <fullName evidence="3">Phosphomutase PMU1</fullName>
    </recommendedName>
</protein>
<accession>A0A8H2X0D4</accession>
<dbReference type="SUPFAM" id="SSF53254">
    <property type="entry name" value="Phosphoglycerate mutase-like"/>
    <property type="match status" value="1"/>
</dbReference>
<reference evidence="1" key="1">
    <citation type="submission" date="2021-01" db="EMBL/GenBank/DDBJ databases">
        <authorList>
            <person name="Kaushik A."/>
        </authorList>
    </citation>
    <scope>NUCLEOTIDE SEQUENCE</scope>
    <source>
        <strain evidence="1">Type strain: AG8-Rh-89/</strain>
    </source>
</reference>
<dbReference type="PANTHER" id="PTHR48100:SF1">
    <property type="entry name" value="HISTIDINE PHOSPHATASE FAMILY PROTEIN-RELATED"/>
    <property type="match status" value="1"/>
</dbReference>
<evidence type="ECO:0008006" key="3">
    <source>
        <dbReference type="Google" id="ProtNLM"/>
    </source>
</evidence>
<gene>
    <name evidence="1" type="ORF">RDB_LOCUS3771</name>
</gene>
<dbReference type="PANTHER" id="PTHR48100">
    <property type="entry name" value="BROAD-SPECIFICITY PHOSPHATASE YOR283W-RELATED"/>
    <property type="match status" value="1"/>
</dbReference>
<dbReference type="AlphaFoldDB" id="A0A8H2X0D4"/>
<evidence type="ECO:0000313" key="1">
    <source>
        <dbReference type="EMBL" id="CAE6414689.1"/>
    </source>
</evidence>
<comment type="caution">
    <text evidence="1">The sequence shown here is derived from an EMBL/GenBank/DDBJ whole genome shotgun (WGS) entry which is preliminary data.</text>
</comment>
<sequence length="310" mass="34668">MSEISDLAKPVHYETVPGFFIQSDGRTAPQAHPPAFGLKARKSSTYWKDFEASIRNLQQSAPEGVRYVVCWLARHGQGWHNVGVDKYGMVDWENHWSKLNGDGKITWGPDAKLTPLGETQAGEVNALWKQELSRPGDPVPLPTKLFSSPLARALATLDLTFKGVLPEDENDPTRNPLVLEVLQLDFGTTHTTHRKLCIQNLREALAPYTSDHRSSKTEIQKAYPAFRFEETFTEKDELWGESVYESNKEFSLRMKATLDHIFTDLLEEADTFISITAHSGVAATILQLIGHRNYPLPGGGVVPLVIKATF</sequence>
<dbReference type="EMBL" id="CAJMWZ010000246">
    <property type="protein sequence ID" value="CAE6414689.1"/>
    <property type="molecule type" value="Genomic_DNA"/>
</dbReference>
<dbReference type="SMART" id="SM00855">
    <property type="entry name" value="PGAM"/>
    <property type="match status" value="1"/>
</dbReference>
<dbReference type="Proteomes" id="UP000663850">
    <property type="component" value="Unassembled WGS sequence"/>
</dbReference>
<dbReference type="GO" id="GO:0016791">
    <property type="term" value="F:phosphatase activity"/>
    <property type="evidence" value="ECO:0007669"/>
    <property type="project" value="TreeGrafter"/>
</dbReference>
<dbReference type="InterPro" id="IPR013078">
    <property type="entry name" value="His_Pase_superF_clade-1"/>
</dbReference>
<dbReference type="InterPro" id="IPR029033">
    <property type="entry name" value="His_PPase_superfam"/>
</dbReference>
<dbReference type="InterPro" id="IPR050275">
    <property type="entry name" value="PGM_Phosphatase"/>
</dbReference>
<dbReference type="GO" id="GO:0005737">
    <property type="term" value="C:cytoplasm"/>
    <property type="evidence" value="ECO:0007669"/>
    <property type="project" value="TreeGrafter"/>
</dbReference>
<dbReference type="Gene3D" id="3.40.50.1240">
    <property type="entry name" value="Phosphoglycerate mutase-like"/>
    <property type="match status" value="1"/>
</dbReference>
<organism evidence="1 2">
    <name type="scientific">Rhizoctonia solani</name>
    <dbReference type="NCBI Taxonomy" id="456999"/>
    <lineage>
        <taxon>Eukaryota</taxon>
        <taxon>Fungi</taxon>
        <taxon>Dikarya</taxon>
        <taxon>Basidiomycota</taxon>
        <taxon>Agaricomycotina</taxon>
        <taxon>Agaricomycetes</taxon>
        <taxon>Cantharellales</taxon>
        <taxon>Ceratobasidiaceae</taxon>
        <taxon>Rhizoctonia</taxon>
    </lineage>
</organism>
<name>A0A8H2X0D4_9AGAM</name>